<dbReference type="AlphaFoldDB" id="A0AAV6IIZ9"/>
<evidence type="ECO:0000256" key="9">
    <source>
        <dbReference type="SAM" id="MobiDB-lite"/>
    </source>
</evidence>
<reference evidence="11" key="1">
    <citation type="submission" date="2020-08" db="EMBL/GenBank/DDBJ databases">
        <title>Plant Genome Project.</title>
        <authorList>
            <person name="Zhang R.-G."/>
        </authorList>
    </citation>
    <scope>NUCLEOTIDE SEQUENCE</scope>
    <source>
        <strain evidence="11">WSP0</strain>
        <tissue evidence="11">Leaf</tissue>
    </source>
</reference>
<evidence type="ECO:0000256" key="7">
    <source>
        <dbReference type="ARBA" id="ARBA00023242"/>
    </source>
</evidence>
<keyword evidence="10" id="KW-1133">Transmembrane helix</keyword>
<protein>
    <submittedName>
        <fullName evidence="11">Uncharacterized protein</fullName>
    </submittedName>
</protein>
<evidence type="ECO:0000256" key="1">
    <source>
        <dbReference type="ARBA" id="ARBA00004123"/>
    </source>
</evidence>
<dbReference type="GO" id="GO:0003677">
    <property type="term" value="F:DNA binding"/>
    <property type="evidence" value="ECO:0007669"/>
    <property type="project" value="UniProtKB-KW"/>
</dbReference>
<evidence type="ECO:0000256" key="8">
    <source>
        <dbReference type="ARBA" id="ARBA00023306"/>
    </source>
</evidence>
<evidence type="ECO:0000256" key="10">
    <source>
        <dbReference type="SAM" id="Phobius"/>
    </source>
</evidence>
<dbReference type="SUPFAM" id="SSF101936">
    <property type="entry name" value="DNA-binding pseudobarrel domain"/>
    <property type="match status" value="1"/>
</dbReference>
<keyword evidence="8" id="KW-0131">Cell cycle</keyword>
<dbReference type="GO" id="GO:0060090">
    <property type="term" value="F:molecular adaptor activity"/>
    <property type="evidence" value="ECO:0007669"/>
    <property type="project" value="TreeGrafter"/>
</dbReference>
<dbReference type="Proteomes" id="UP000823749">
    <property type="component" value="Chromosome 10"/>
</dbReference>
<evidence type="ECO:0000256" key="4">
    <source>
        <dbReference type="ARBA" id="ARBA00023015"/>
    </source>
</evidence>
<dbReference type="GO" id="GO:0007091">
    <property type="term" value="P:metaphase/anaphase transition of mitotic cell cycle"/>
    <property type="evidence" value="ECO:0007669"/>
    <property type="project" value="TreeGrafter"/>
</dbReference>
<dbReference type="GO" id="GO:0070979">
    <property type="term" value="P:protein K11-linked ubiquitination"/>
    <property type="evidence" value="ECO:0007669"/>
    <property type="project" value="TreeGrafter"/>
</dbReference>
<dbReference type="Gene3D" id="2.40.330.10">
    <property type="entry name" value="DNA-binding pseudobarrel domain"/>
    <property type="match status" value="1"/>
</dbReference>
<keyword evidence="10" id="KW-0472">Membrane</keyword>
<evidence type="ECO:0000313" key="12">
    <source>
        <dbReference type="Proteomes" id="UP000823749"/>
    </source>
</evidence>
<name>A0AAV6IIZ9_9ERIC</name>
<evidence type="ECO:0000256" key="5">
    <source>
        <dbReference type="ARBA" id="ARBA00023125"/>
    </source>
</evidence>
<organism evidence="11 12">
    <name type="scientific">Rhododendron griersonianum</name>
    <dbReference type="NCBI Taxonomy" id="479676"/>
    <lineage>
        <taxon>Eukaryota</taxon>
        <taxon>Viridiplantae</taxon>
        <taxon>Streptophyta</taxon>
        <taxon>Embryophyta</taxon>
        <taxon>Tracheophyta</taxon>
        <taxon>Spermatophyta</taxon>
        <taxon>Magnoliopsida</taxon>
        <taxon>eudicotyledons</taxon>
        <taxon>Gunneridae</taxon>
        <taxon>Pentapetalae</taxon>
        <taxon>asterids</taxon>
        <taxon>Ericales</taxon>
        <taxon>Ericaceae</taxon>
        <taxon>Ericoideae</taxon>
        <taxon>Rhodoreae</taxon>
        <taxon>Rhododendron</taxon>
    </lineage>
</organism>
<proteinExistence type="predicted"/>
<evidence type="ECO:0000256" key="3">
    <source>
        <dbReference type="ARBA" id="ARBA00022776"/>
    </source>
</evidence>
<keyword evidence="10" id="KW-0812">Transmembrane</keyword>
<dbReference type="InterPro" id="IPR015300">
    <property type="entry name" value="DNA-bd_pseudobarrel_sf"/>
</dbReference>
<evidence type="ECO:0000313" key="11">
    <source>
        <dbReference type="EMBL" id="KAG5528487.1"/>
    </source>
</evidence>
<dbReference type="PANTHER" id="PTHR12827:SF3">
    <property type="entry name" value="ANAPHASE-PROMOTING COMPLEX SUBUNIT 1"/>
    <property type="match status" value="1"/>
</dbReference>
<feature type="transmembrane region" description="Helical" evidence="10">
    <location>
        <begin position="78"/>
        <end position="101"/>
    </location>
</feature>
<comment type="caution">
    <text evidence="11">The sequence shown here is derived from an EMBL/GenBank/DDBJ whole genome shotgun (WGS) entry which is preliminary data.</text>
</comment>
<evidence type="ECO:0000256" key="6">
    <source>
        <dbReference type="ARBA" id="ARBA00023163"/>
    </source>
</evidence>
<dbReference type="EMBL" id="JACTNZ010000010">
    <property type="protein sequence ID" value="KAG5528487.1"/>
    <property type="molecule type" value="Genomic_DNA"/>
</dbReference>
<sequence>MPYLHRHRFNSDDPSSLSSTANQPFSPLRRACYRVGLSVIQIPEVTNEDCKNFFRRFRIVLKSSVQVSFAPSVFGSLWFIHAFLGIGIALCAITCLGHIAAHTANRTPILHNVDSLSLSAVDTDTWPNHIYDISLNSHWEKGFPEDPSGRFDDFDHFVKSNFDICKWIGWLLVLAQVWEAALQAGKDEEAIKLRQCEDLNNLEHYLPPEMLERLFAVSIKLLTENANLIKVSKFDATKFGSNRRRIRRVRASFLFQALACPMAPEYLEFVQEQVNTTQGFTRHNNDSYSTPYNLGWGHHPTLSWTQQAPPTNPHSYNPEFANKMLQALQRLEASTRLLNSHTPSINKLETHMSQLGDTINTSEEGNFSSQPEKQKSVDDNGDMGELMANPMGLEIEVLASKTGLLPFAYACAEDCSCLWSSILAIGDRAGSGSFFSNDILNSYFAADKPWWSTRDKIDPFNSGVLYIKREVGSCSYVDDPVGCQSLLSRAMHKVLFYLCDHQLNISEAFVDYVVELRVLSSGFWFDKSESLYSKYCVGAGAVTIDQLVSTFSSDPTLLLLHNSFSNLNVSALFIDNYLIVAIIVESICLSNQIAERELLLESEEGRISTLCSNPESENNQNSTGISFVASGEAQIVGEKDESKYAPLSSYCDDKGAYSSMCPTGHFSFKLYDWNPAEFPRRLWYERLPRALHQHFPTDRSSTWVLLRYGSKAWPVETVNHEFHKGWDDFRKANELEVNHKLTLACERKWIFHTIMFDRRGWELYLEFFSSGFKRKEGSECIIRRMKVSCLQGDLSLDAAVKVPEKPSFFFAAFRQESEE</sequence>
<dbReference type="PANTHER" id="PTHR12827">
    <property type="entry name" value="MEIOTIC CHECKPOINT REGULATOR TSG24 FAMILY MEMBER"/>
    <property type="match status" value="1"/>
</dbReference>
<keyword evidence="3" id="KW-0498">Mitosis</keyword>
<comment type="subcellular location">
    <subcellularLocation>
        <location evidence="1">Nucleus</location>
    </subcellularLocation>
</comment>
<dbReference type="GO" id="GO:0051301">
    <property type="term" value="P:cell division"/>
    <property type="evidence" value="ECO:0007669"/>
    <property type="project" value="UniProtKB-KW"/>
</dbReference>
<dbReference type="InterPro" id="IPR024990">
    <property type="entry name" value="Apc1"/>
</dbReference>
<feature type="compositionally biased region" description="Polar residues" evidence="9">
    <location>
        <begin position="358"/>
        <end position="371"/>
    </location>
</feature>
<keyword evidence="5" id="KW-0238">DNA-binding</keyword>
<feature type="region of interest" description="Disordered" evidence="9">
    <location>
        <begin position="1"/>
        <end position="22"/>
    </location>
</feature>
<accession>A0AAV6IIZ9</accession>
<keyword evidence="12" id="KW-1185">Reference proteome</keyword>
<gene>
    <name evidence="11" type="ORF">RHGRI_029246</name>
</gene>
<keyword evidence="2" id="KW-0132">Cell division</keyword>
<keyword evidence="6" id="KW-0804">Transcription</keyword>
<dbReference type="GO" id="GO:0005680">
    <property type="term" value="C:anaphase-promoting complex"/>
    <property type="evidence" value="ECO:0007669"/>
    <property type="project" value="InterPro"/>
</dbReference>
<keyword evidence="4" id="KW-0805">Transcription regulation</keyword>
<feature type="region of interest" description="Disordered" evidence="9">
    <location>
        <begin position="358"/>
        <end position="379"/>
    </location>
</feature>
<evidence type="ECO:0000256" key="2">
    <source>
        <dbReference type="ARBA" id="ARBA00022618"/>
    </source>
</evidence>
<dbReference type="GO" id="GO:0031145">
    <property type="term" value="P:anaphase-promoting complex-dependent catabolic process"/>
    <property type="evidence" value="ECO:0007669"/>
    <property type="project" value="TreeGrafter"/>
</dbReference>
<keyword evidence="7" id="KW-0539">Nucleus</keyword>
<feature type="compositionally biased region" description="Polar residues" evidence="9">
    <location>
        <begin position="12"/>
        <end position="22"/>
    </location>
</feature>